<proteinExistence type="predicted"/>
<accession>A0A6G0YS31</accession>
<evidence type="ECO:0000313" key="1">
    <source>
        <dbReference type="EMBL" id="KAF0760669.1"/>
    </source>
</evidence>
<comment type="caution">
    <text evidence="1">The sequence shown here is derived from an EMBL/GenBank/DDBJ whole genome shotgun (WGS) entry which is preliminary data.</text>
</comment>
<reference evidence="1 2" key="1">
    <citation type="submission" date="2019-08" db="EMBL/GenBank/DDBJ databases">
        <title>Whole genome of Aphis craccivora.</title>
        <authorList>
            <person name="Voronova N.V."/>
            <person name="Shulinski R.S."/>
            <person name="Bandarenka Y.V."/>
            <person name="Zhorov D.G."/>
            <person name="Warner D."/>
        </authorList>
    </citation>
    <scope>NUCLEOTIDE SEQUENCE [LARGE SCALE GENOMIC DNA]</scope>
    <source>
        <strain evidence="1">180601</strain>
        <tissue evidence="1">Whole Body</tissue>
    </source>
</reference>
<feature type="non-terminal residue" evidence="1">
    <location>
        <position position="113"/>
    </location>
</feature>
<dbReference type="Proteomes" id="UP000478052">
    <property type="component" value="Unassembled WGS sequence"/>
</dbReference>
<dbReference type="AlphaFoldDB" id="A0A6G0YS31"/>
<organism evidence="1 2">
    <name type="scientific">Aphis craccivora</name>
    <name type="common">Cowpea aphid</name>
    <dbReference type="NCBI Taxonomy" id="307492"/>
    <lineage>
        <taxon>Eukaryota</taxon>
        <taxon>Metazoa</taxon>
        <taxon>Ecdysozoa</taxon>
        <taxon>Arthropoda</taxon>
        <taxon>Hexapoda</taxon>
        <taxon>Insecta</taxon>
        <taxon>Pterygota</taxon>
        <taxon>Neoptera</taxon>
        <taxon>Paraneoptera</taxon>
        <taxon>Hemiptera</taxon>
        <taxon>Sternorrhyncha</taxon>
        <taxon>Aphidomorpha</taxon>
        <taxon>Aphidoidea</taxon>
        <taxon>Aphididae</taxon>
        <taxon>Aphidini</taxon>
        <taxon>Aphis</taxon>
        <taxon>Aphis</taxon>
    </lineage>
</organism>
<sequence length="113" mass="13558">MATSDGHNRVKTIEVLDSLNYLITRLFYKTIEKLSTIELSKNYRTIEQSKNYRTIELSKNYRTIVQSKNYRTIEKLSDYRNYRTIELLKTNRTIDIFTLDICHLSFEIRHSTI</sequence>
<name>A0A6G0YS31_APHCR</name>
<dbReference type="EMBL" id="VUJU01002610">
    <property type="protein sequence ID" value="KAF0760669.1"/>
    <property type="molecule type" value="Genomic_DNA"/>
</dbReference>
<evidence type="ECO:0000313" key="2">
    <source>
        <dbReference type="Proteomes" id="UP000478052"/>
    </source>
</evidence>
<gene>
    <name evidence="1" type="ORF">FWK35_00006752</name>
</gene>
<protein>
    <submittedName>
        <fullName evidence="1">Uncharacterized protein</fullName>
    </submittedName>
</protein>
<keyword evidence="2" id="KW-1185">Reference proteome</keyword>